<dbReference type="InterPro" id="IPR050680">
    <property type="entry name" value="YpeA/RimI_acetyltransf"/>
</dbReference>
<dbReference type="CDD" id="cd04301">
    <property type="entry name" value="NAT_SF"/>
    <property type="match status" value="1"/>
</dbReference>
<dbReference type="PANTHER" id="PTHR43420:SF44">
    <property type="entry name" value="ACETYLTRANSFERASE YPEA"/>
    <property type="match status" value="1"/>
</dbReference>
<accession>A0ABR2WAM1</accession>
<proteinExistence type="predicted"/>
<dbReference type="Proteomes" id="UP001479436">
    <property type="component" value="Unassembled WGS sequence"/>
</dbReference>
<gene>
    <name evidence="4" type="ORF">K7432_000814</name>
</gene>
<evidence type="ECO:0000256" key="2">
    <source>
        <dbReference type="ARBA" id="ARBA00023315"/>
    </source>
</evidence>
<protein>
    <recommendedName>
        <fullName evidence="3">N-acetyltransferase domain-containing protein</fullName>
    </recommendedName>
</protein>
<sequence length="284" mass="32109">MLQEDFTFVSASEYSLNEIVGINNRVWKGYFRDMTTDVSGFSNLMRLYTADISQSVVALNEEKYPVGLTNLGVRGSEGWVAGFALDPEYRKKGLGSKLMQEIINRASNLGLSMLYLEFIEENVAASKLYTRLGFIPTGKLISFKLPVEELLTSLDEEQLLDTEVSWINPHWTSNRTPMCWTRQAFTIRSGKHISAALKDSLGMPRTGLLVKYDKKDVIILDSLITINSTVDDFIALLKYFVNDTTENIQIFNEPEGSPFSKFLENMGFKVILSQWGMSLKIGKH</sequence>
<keyword evidence="1" id="KW-0808">Transferase</keyword>
<dbReference type="Pfam" id="PF00583">
    <property type="entry name" value="Acetyltransf_1"/>
    <property type="match status" value="1"/>
</dbReference>
<evidence type="ECO:0000259" key="3">
    <source>
        <dbReference type="PROSITE" id="PS51186"/>
    </source>
</evidence>
<organism evidence="4 5">
    <name type="scientific">Basidiobolus ranarum</name>
    <dbReference type="NCBI Taxonomy" id="34480"/>
    <lineage>
        <taxon>Eukaryota</taxon>
        <taxon>Fungi</taxon>
        <taxon>Fungi incertae sedis</taxon>
        <taxon>Zoopagomycota</taxon>
        <taxon>Entomophthoromycotina</taxon>
        <taxon>Basidiobolomycetes</taxon>
        <taxon>Basidiobolales</taxon>
        <taxon>Basidiobolaceae</taxon>
        <taxon>Basidiobolus</taxon>
    </lineage>
</organism>
<dbReference type="EMBL" id="JASJQH010006891">
    <property type="protein sequence ID" value="KAK9728787.1"/>
    <property type="molecule type" value="Genomic_DNA"/>
</dbReference>
<dbReference type="PANTHER" id="PTHR43420">
    <property type="entry name" value="ACETYLTRANSFERASE"/>
    <property type="match status" value="1"/>
</dbReference>
<dbReference type="InterPro" id="IPR000182">
    <property type="entry name" value="GNAT_dom"/>
</dbReference>
<dbReference type="SUPFAM" id="SSF55729">
    <property type="entry name" value="Acyl-CoA N-acyltransferases (Nat)"/>
    <property type="match status" value="1"/>
</dbReference>
<dbReference type="InterPro" id="IPR016181">
    <property type="entry name" value="Acyl_CoA_acyltransferase"/>
</dbReference>
<dbReference type="PROSITE" id="PS51186">
    <property type="entry name" value="GNAT"/>
    <property type="match status" value="1"/>
</dbReference>
<evidence type="ECO:0000313" key="4">
    <source>
        <dbReference type="EMBL" id="KAK9728787.1"/>
    </source>
</evidence>
<name>A0ABR2WAM1_9FUNG</name>
<keyword evidence="5" id="KW-1185">Reference proteome</keyword>
<feature type="domain" description="N-acetyltransferase" evidence="3">
    <location>
        <begin position="6"/>
        <end position="161"/>
    </location>
</feature>
<comment type="caution">
    <text evidence="4">The sequence shown here is derived from an EMBL/GenBank/DDBJ whole genome shotgun (WGS) entry which is preliminary data.</text>
</comment>
<dbReference type="Gene3D" id="3.40.630.30">
    <property type="match status" value="1"/>
</dbReference>
<evidence type="ECO:0000256" key="1">
    <source>
        <dbReference type="ARBA" id="ARBA00022679"/>
    </source>
</evidence>
<evidence type="ECO:0000313" key="5">
    <source>
        <dbReference type="Proteomes" id="UP001479436"/>
    </source>
</evidence>
<reference evidence="4 5" key="1">
    <citation type="submission" date="2023-04" db="EMBL/GenBank/DDBJ databases">
        <title>Genome of Basidiobolus ranarum AG-B5.</title>
        <authorList>
            <person name="Stajich J.E."/>
            <person name="Carter-House D."/>
            <person name="Gryganskyi A."/>
        </authorList>
    </citation>
    <scope>NUCLEOTIDE SEQUENCE [LARGE SCALE GENOMIC DNA]</scope>
    <source>
        <strain evidence="4 5">AG-B5</strain>
    </source>
</reference>
<keyword evidence="2" id="KW-0012">Acyltransferase</keyword>